<dbReference type="Proteomes" id="UP000309676">
    <property type="component" value="Unassembled WGS sequence"/>
</dbReference>
<evidence type="ECO:0000256" key="1">
    <source>
        <dbReference type="ARBA" id="ARBA00008023"/>
    </source>
</evidence>
<comment type="catalytic activity">
    <reaction evidence="8 10">
        <text>dITP + H2O = dIMP + diphosphate + H(+)</text>
        <dbReference type="Rhea" id="RHEA:28342"/>
        <dbReference type="ChEBI" id="CHEBI:15377"/>
        <dbReference type="ChEBI" id="CHEBI:15378"/>
        <dbReference type="ChEBI" id="CHEBI:33019"/>
        <dbReference type="ChEBI" id="CHEBI:61194"/>
        <dbReference type="ChEBI" id="CHEBI:61382"/>
        <dbReference type="EC" id="3.6.1.66"/>
    </reaction>
</comment>
<comment type="catalytic activity">
    <reaction evidence="10">
        <text>ITP + H2O = IMP + diphosphate + H(+)</text>
        <dbReference type="Rhea" id="RHEA:29399"/>
        <dbReference type="ChEBI" id="CHEBI:15377"/>
        <dbReference type="ChEBI" id="CHEBI:15378"/>
        <dbReference type="ChEBI" id="CHEBI:33019"/>
        <dbReference type="ChEBI" id="CHEBI:58053"/>
        <dbReference type="ChEBI" id="CHEBI:61402"/>
        <dbReference type="EC" id="3.6.1.66"/>
    </reaction>
</comment>
<feature type="active site" description="Proton acceptor" evidence="10">
    <location>
        <position position="73"/>
    </location>
</feature>
<dbReference type="GO" id="GO:0000166">
    <property type="term" value="F:nucleotide binding"/>
    <property type="evidence" value="ECO:0007669"/>
    <property type="project" value="UniProtKB-KW"/>
</dbReference>
<keyword evidence="4 10" id="KW-0547">Nucleotide-binding</keyword>
<keyword evidence="6 10" id="KW-0460">Magnesium</keyword>
<dbReference type="InterPro" id="IPR002637">
    <property type="entry name" value="RdgB/HAM1"/>
</dbReference>
<feature type="binding site" evidence="10">
    <location>
        <position position="74"/>
    </location>
    <ligand>
        <name>substrate</name>
    </ligand>
</feature>
<dbReference type="PANTHER" id="PTHR11067:SF9">
    <property type="entry name" value="INOSINE TRIPHOSPHATE PYROPHOSPHATASE"/>
    <property type="match status" value="1"/>
</dbReference>
<keyword evidence="13" id="KW-1185">Reference proteome</keyword>
<dbReference type="GO" id="GO:0009117">
    <property type="term" value="P:nucleotide metabolic process"/>
    <property type="evidence" value="ECO:0007669"/>
    <property type="project" value="UniProtKB-KW"/>
</dbReference>
<evidence type="ECO:0000256" key="7">
    <source>
        <dbReference type="ARBA" id="ARBA00023080"/>
    </source>
</evidence>
<keyword evidence="5 10" id="KW-0378">Hydrolase</keyword>
<comment type="cofactor">
    <cofactor evidence="10">
        <name>Mg(2+)</name>
        <dbReference type="ChEBI" id="CHEBI:18420"/>
    </cofactor>
    <text evidence="10">Binds 1 Mg(2+) ion per subunit.</text>
</comment>
<feature type="binding site" evidence="10">
    <location>
        <begin position="9"/>
        <end position="14"/>
    </location>
    <ligand>
        <name>substrate</name>
    </ligand>
</feature>
<feature type="binding site" evidence="10">
    <location>
        <position position="73"/>
    </location>
    <ligand>
        <name>Mg(2+)</name>
        <dbReference type="ChEBI" id="CHEBI:18420"/>
    </ligand>
</feature>
<dbReference type="GO" id="GO:0005829">
    <property type="term" value="C:cytosol"/>
    <property type="evidence" value="ECO:0007669"/>
    <property type="project" value="TreeGrafter"/>
</dbReference>
<comment type="catalytic activity">
    <reaction evidence="9 10">
        <text>XTP + H2O = XMP + diphosphate + H(+)</text>
        <dbReference type="Rhea" id="RHEA:28610"/>
        <dbReference type="ChEBI" id="CHEBI:15377"/>
        <dbReference type="ChEBI" id="CHEBI:15378"/>
        <dbReference type="ChEBI" id="CHEBI:33019"/>
        <dbReference type="ChEBI" id="CHEBI:57464"/>
        <dbReference type="ChEBI" id="CHEBI:61314"/>
        <dbReference type="EC" id="3.6.1.66"/>
    </reaction>
</comment>
<evidence type="ECO:0000313" key="13">
    <source>
        <dbReference type="Proteomes" id="UP000309676"/>
    </source>
</evidence>
<comment type="caution">
    <text evidence="10">Lacks conserved residue(s) required for the propagation of feature annotation.</text>
</comment>
<dbReference type="RefSeq" id="WP_138192805.1">
    <property type="nucleotide sequence ID" value="NZ_VCIW01000002.1"/>
</dbReference>
<protein>
    <recommendedName>
        <fullName evidence="10">dITP/XTP pyrophosphatase</fullName>
        <ecNumber evidence="10">3.6.1.66</ecNumber>
    </recommendedName>
    <alternativeName>
        <fullName evidence="10">Non-canonical purine NTP pyrophosphatase</fullName>
    </alternativeName>
    <alternativeName>
        <fullName evidence="10">Non-standard purine NTP pyrophosphatase</fullName>
    </alternativeName>
    <alternativeName>
        <fullName evidence="10">Nucleoside-triphosphate diphosphatase</fullName>
    </alternativeName>
    <alternativeName>
        <fullName evidence="10">Nucleoside-triphosphate pyrophosphatase</fullName>
        <shortName evidence="10">NTPase</shortName>
    </alternativeName>
</protein>
<dbReference type="InterPro" id="IPR029001">
    <property type="entry name" value="ITPase-like_fam"/>
</dbReference>
<proteinExistence type="inferred from homology"/>
<comment type="function">
    <text evidence="10">Pyrophosphatase that catalyzes the hydrolysis of nucleoside triphosphates to their monophosphate derivatives, with a high preference for the non-canonical purine nucleotides XTP (xanthosine triphosphate), dITP (deoxyinosine triphosphate) and ITP. Seems to function as a house-cleaning enzyme that removes non-canonical purine nucleotides from the nucleotide pool, thus preventing their incorporation into DNA/RNA and avoiding chromosomal lesions.</text>
</comment>
<evidence type="ECO:0000256" key="4">
    <source>
        <dbReference type="ARBA" id="ARBA00022741"/>
    </source>
</evidence>
<evidence type="ECO:0000256" key="9">
    <source>
        <dbReference type="ARBA" id="ARBA00052017"/>
    </source>
</evidence>
<evidence type="ECO:0000256" key="6">
    <source>
        <dbReference type="ARBA" id="ARBA00022842"/>
    </source>
</evidence>
<dbReference type="Pfam" id="PF01725">
    <property type="entry name" value="Ham1p_like"/>
    <property type="match status" value="1"/>
</dbReference>
<organism evidence="12 13">
    <name type="scientific">Paenibacillus antri</name>
    <dbReference type="NCBI Taxonomy" id="2582848"/>
    <lineage>
        <taxon>Bacteria</taxon>
        <taxon>Bacillati</taxon>
        <taxon>Bacillota</taxon>
        <taxon>Bacilli</taxon>
        <taxon>Bacillales</taxon>
        <taxon>Paenibacillaceae</taxon>
        <taxon>Paenibacillus</taxon>
    </lineage>
</organism>
<dbReference type="NCBIfam" id="NF011397">
    <property type="entry name" value="PRK14822.1"/>
    <property type="match status" value="1"/>
</dbReference>
<sequence length="209" mass="22081">MRKTIVVATRNKGKAAEFREMLAPLGYEVLSLLDMPDSAAPDVVEDGATFAANAEKKARSAAAALGRPALADDSGLVVDALDGAPGVYSARYAGENADDARNNEKLLRELAARGERREDVAPGAAALSAARFVCALALHDPETNETTFAEGACEGFILDEARGAGGFGYDPLFYSPALGKTFGEATPEEKHRLSHRGQALRAMAEKLRT</sequence>
<keyword evidence="3 10" id="KW-0479">Metal-binding</keyword>
<dbReference type="GO" id="GO:0046872">
    <property type="term" value="F:metal ion binding"/>
    <property type="evidence" value="ECO:0007669"/>
    <property type="project" value="UniProtKB-KW"/>
</dbReference>
<evidence type="ECO:0000313" key="12">
    <source>
        <dbReference type="EMBL" id="TLS53487.1"/>
    </source>
</evidence>
<dbReference type="GO" id="GO:0017111">
    <property type="term" value="F:ribonucleoside triphosphate phosphatase activity"/>
    <property type="evidence" value="ECO:0007669"/>
    <property type="project" value="InterPro"/>
</dbReference>
<gene>
    <name evidence="12" type="ORF">FE782_04235</name>
</gene>
<dbReference type="PANTHER" id="PTHR11067">
    <property type="entry name" value="INOSINE TRIPHOSPHATE PYROPHOSPHATASE/HAM1 PROTEIN"/>
    <property type="match status" value="1"/>
</dbReference>
<feature type="binding site" evidence="10">
    <location>
        <begin position="195"/>
        <end position="196"/>
    </location>
    <ligand>
        <name>substrate</name>
    </ligand>
</feature>
<comment type="caution">
    <text evidence="12">The sequence shown here is derived from an EMBL/GenBank/DDBJ whole genome shotgun (WGS) entry which is preliminary data.</text>
</comment>
<evidence type="ECO:0000256" key="10">
    <source>
        <dbReference type="HAMAP-Rule" id="MF_01405"/>
    </source>
</evidence>
<dbReference type="AlphaFoldDB" id="A0A5R9GAJ4"/>
<dbReference type="GO" id="GO:0036220">
    <property type="term" value="F:ITP diphosphatase activity"/>
    <property type="evidence" value="ECO:0007669"/>
    <property type="project" value="UniProtKB-UniRule"/>
</dbReference>
<reference evidence="12 13" key="1">
    <citation type="submission" date="2019-05" db="EMBL/GenBank/DDBJ databases">
        <authorList>
            <person name="Narsing Rao M.P."/>
            <person name="Li W.J."/>
        </authorList>
    </citation>
    <scope>NUCLEOTIDE SEQUENCE [LARGE SCALE GENOMIC DNA]</scope>
    <source>
        <strain evidence="12 13">SYSU_K30003</strain>
    </source>
</reference>
<keyword evidence="7 10" id="KW-0546">Nucleotide metabolism</keyword>
<evidence type="ECO:0000256" key="5">
    <source>
        <dbReference type="ARBA" id="ARBA00022801"/>
    </source>
</evidence>
<evidence type="ECO:0000256" key="11">
    <source>
        <dbReference type="RuleBase" id="RU003781"/>
    </source>
</evidence>
<feature type="binding site" evidence="10">
    <location>
        <begin position="167"/>
        <end position="170"/>
    </location>
    <ligand>
        <name>substrate</name>
    </ligand>
</feature>
<evidence type="ECO:0000256" key="2">
    <source>
        <dbReference type="ARBA" id="ARBA00011738"/>
    </source>
</evidence>
<dbReference type="NCBIfam" id="TIGR00042">
    <property type="entry name" value="RdgB/HAM1 family non-canonical purine NTP pyrophosphatase"/>
    <property type="match status" value="1"/>
</dbReference>
<dbReference type="EMBL" id="VCIW01000002">
    <property type="protein sequence ID" value="TLS53487.1"/>
    <property type="molecule type" value="Genomic_DNA"/>
</dbReference>
<dbReference type="HAMAP" id="MF_01405">
    <property type="entry name" value="Non_canon_purine_NTPase"/>
    <property type="match status" value="1"/>
</dbReference>
<feature type="binding site" evidence="10">
    <location>
        <position position="190"/>
    </location>
    <ligand>
        <name>substrate</name>
    </ligand>
</feature>
<dbReference type="FunFam" id="3.90.950.10:FF:000001">
    <property type="entry name" value="dITP/XTP pyrophosphatase"/>
    <property type="match status" value="1"/>
</dbReference>
<comment type="similarity">
    <text evidence="1 10 11">Belongs to the HAM1 NTPase family.</text>
</comment>
<dbReference type="GO" id="GO:0035870">
    <property type="term" value="F:dITP diphosphatase activity"/>
    <property type="evidence" value="ECO:0007669"/>
    <property type="project" value="UniProtKB-UniRule"/>
</dbReference>
<dbReference type="EC" id="3.6.1.66" evidence="10"/>
<evidence type="ECO:0000256" key="8">
    <source>
        <dbReference type="ARBA" id="ARBA00051875"/>
    </source>
</evidence>
<name>A0A5R9GAJ4_9BACL</name>
<dbReference type="OrthoDB" id="9807456at2"/>
<dbReference type="InterPro" id="IPR020922">
    <property type="entry name" value="dITP/XTP_pyrophosphatase"/>
</dbReference>
<dbReference type="SUPFAM" id="SSF52972">
    <property type="entry name" value="ITPase-like"/>
    <property type="match status" value="1"/>
</dbReference>
<dbReference type="GO" id="GO:0036222">
    <property type="term" value="F:XTP diphosphatase activity"/>
    <property type="evidence" value="ECO:0007669"/>
    <property type="project" value="UniProtKB-UniRule"/>
</dbReference>
<accession>A0A5R9GAJ4</accession>
<dbReference type="Gene3D" id="3.90.950.10">
    <property type="match status" value="1"/>
</dbReference>
<dbReference type="CDD" id="cd00515">
    <property type="entry name" value="HAM1"/>
    <property type="match status" value="1"/>
</dbReference>
<comment type="subunit">
    <text evidence="2 10">Homodimer.</text>
</comment>
<dbReference type="GO" id="GO:0009146">
    <property type="term" value="P:purine nucleoside triphosphate catabolic process"/>
    <property type="evidence" value="ECO:0007669"/>
    <property type="project" value="UniProtKB-UniRule"/>
</dbReference>
<evidence type="ECO:0000256" key="3">
    <source>
        <dbReference type="ARBA" id="ARBA00022723"/>
    </source>
</evidence>